<sequence length="115" mass="13202">MKTFMRIFLLVSLSSILVSCGSQTEQKNNVQQNEKETTDSDSKAKNEVNTMIANDEKIIEMLKKKGEIPEDATPEEINQALQKYLQNKNPGNLQNEKEKKQYINDLKEKIQKGQN</sequence>
<organism evidence="3 4">
    <name type="scientific">Fictibacillus phosphorivorans</name>
    <dbReference type="NCBI Taxonomy" id="1221500"/>
    <lineage>
        <taxon>Bacteria</taxon>
        <taxon>Bacillati</taxon>
        <taxon>Bacillota</taxon>
        <taxon>Bacilli</taxon>
        <taxon>Bacillales</taxon>
        <taxon>Fictibacillaceae</taxon>
        <taxon>Fictibacillus</taxon>
    </lineage>
</organism>
<dbReference type="PROSITE" id="PS51257">
    <property type="entry name" value="PROKAR_LIPOPROTEIN"/>
    <property type="match status" value="1"/>
</dbReference>
<reference evidence="4" key="1">
    <citation type="submission" date="2016-01" db="EMBL/GenBank/DDBJ databases">
        <title>Draft genome of Chromobacterium sp. F49.</title>
        <authorList>
            <person name="Hong K.W."/>
        </authorList>
    </citation>
    <scope>NUCLEOTIDE SEQUENCE [LARGE SCALE GENOMIC DNA]</scope>
    <source>
        <strain evidence="4">P7IIIA</strain>
    </source>
</reference>
<feature type="signal peptide" evidence="2">
    <location>
        <begin position="1"/>
        <end position="24"/>
    </location>
</feature>
<dbReference type="OrthoDB" id="2968840at2"/>
<feature type="compositionally biased region" description="Basic and acidic residues" evidence="1">
    <location>
        <begin position="33"/>
        <end position="46"/>
    </location>
</feature>
<evidence type="ECO:0000256" key="1">
    <source>
        <dbReference type="SAM" id="MobiDB-lite"/>
    </source>
</evidence>
<evidence type="ECO:0000256" key="2">
    <source>
        <dbReference type="SAM" id="SignalP"/>
    </source>
</evidence>
<comment type="caution">
    <text evidence="3">The sequence shown here is derived from an EMBL/GenBank/DDBJ whole genome shotgun (WGS) entry which is preliminary data.</text>
</comment>
<gene>
    <name evidence="3" type="ORF">AWM68_18860</name>
</gene>
<keyword evidence="2" id="KW-0732">Signal</keyword>
<evidence type="ECO:0008006" key="5">
    <source>
        <dbReference type="Google" id="ProtNLM"/>
    </source>
</evidence>
<feature type="region of interest" description="Disordered" evidence="1">
    <location>
        <begin position="23"/>
        <end position="49"/>
    </location>
</feature>
<dbReference type="Proteomes" id="UP000076567">
    <property type="component" value="Unassembled WGS sequence"/>
</dbReference>
<keyword evidence="4" id="KW-1185">Reference proteome</keyword>
<name>A0A161RUD6_9BACL</name>
<dbReference type="RefSeq" id="WP_066239193.1">
    <property type="nucleotide sequence ID" value="NZ_LRFC01000008.1"/>
</dbReference>
<feature type="compositionally biased region" description="Polar residues" evidence="1">
    <location>
        <begin position="23"/>
        <end position="32"/>
    </location>
</feature>
<feature type="chain" id="PRO_5007825913" description="Lipoprotein" evidence="2">
    <location>
        <begin position="25"/>
        <end position="115"/>
    </location>
</feature>
<dbReference type="AlphaFoldDB" id="A0A161RUD6"/>
<dbReference type="EMBL" id="LRFC01000008">
    <property type="protein sequence ID" value="KZE67826.1"/>
    <property type="molecule type" value="Genomic_DNA"/>
</dbReference>
<accession>A0A161RUD6</accession>
<evidence type="ECO:0000313" key="3">
    <source>
        <dbReference type="EMBL" id="KZE67826.1"/>
    </source>
</evidence>
<proteinExistence type="predicted"/>
<protein>
    <recommendedName>
        <fullName evidence="5">Lipoprotein</fullName>
    </recommendedName>
</protein>
<evidence type="ECO:0000313" key="4">
    <source>
        <dbReference type="Proteomes" id="UP000076567"/>
    </source>
</evidence>